<dbReference type="PANTHER" id="PTHR42951:SF22">
    <property type="entry name" value="METALLO BETA-LACTAMASE SUPERFAMILY LIPOPROTEIN"/>
    <property type="match status" value="1"/>
</dbReference>
<proteinExistence type="predicted"/>
<protein>
    <recommendedName>
        <fullName evidence="1">Metallo-beta-lactamase domain-containing protein</fullName>
    </recommendedName>
</protein>
<dbReference type="SUPFAM" id="SSF56281">
    <property type="entry name" value="Metallo-hydrolase/oxidoreductase"/>
    <property type="match status" value="1"/>
</dbReference>
<accession>A0ABR2JDB6</accession>
<dbReference type="InterPro" id="IPR001279">
    <property type="entry name" value="Metallo-B-lactamas"/>
</dbReference>
<dbReference type="Gene3D" id="3.60.15.10">
    <property type="entry name" value="Ribonuclease Z/Hydroxyacylglutathione hydrolase-like"/>
    <property type="match status" value="1"/>
</dbReference>
<sequence length="282" mass="32102">MILYLFAIITNSKGKISLPLLFEDEDIAAYRLHENLWMFYTKKELTNAIFIIEGRDKALIIDSGTYVKDLPSKISKITKKTQILALTHGHSDHSGSVNQFKTVYISPSDKQMLFDYKGVIIEVDDGDIIDIGEKTIQVIGLYGHTEGSIGFLDIEDRWLFTGDAIGSSSLWMQTSSLPLEAALDVFWRIEDIEDGFDEIYVGHYAELDCIANMTYVKKMEKLVETILYTKGNYTIQPFGLPFFPNVVAVSLNGVQIVFNIENLYYKSKAEDEKINKQNKEDY</sequence>
<dbReference type="Proteomes" id="UP001470230">
    <property type="component" value="Unassembled WGS sequence"/>
</dbReference>
<keyword evidence="3" id="KW-1185">Reference proteome</keyword>
<organism evidence="2 3">
    <name type="scientific">Tritrichomonas musculus</name>
    <dbReference type="NCBI Taxonomy" id="1915356"/>
    <lineage>
        <taxon>Eukaryota</taxon>
        <taxon>Metamonada</taxon>
        <taxon>Parabasalia</taxon>
        <taxon>Tritrichomonadida</taxon>
        <taxon>Tritrichomonadidae</taxon>
        <taxon>Tritrichomonas</taxon>
    </lineage>
</organism>
<evidence type="ECO:0000313" key="2">
    <source>
        <dbReference type="EMBL" id="KAK8875941.1"/>
    </source>
</evidence>
<dbReference type="InterPro" id="IPR036866">
    <property type="entry name" value="RibonucZ/Hydroxyglut_hydro"/>
</dbReference>
<evidence type="ECO:0000259" key="1">
    <source>
        <dbReference type="SMART" id="SM00849"/>
    </source>
</evidence>
<dbReference type="InterPro" id="IPR050855">
    <property type="entry name" value="NDM-1-like"/>
</dbReference>
<reference evidence="2 3" key="1">
    <citation type="submission" date="2024-04" db="EMBL/GenBank/DDBJ databases">
        <title>Tritrichomonas musculus Genome.</title>
        <authorList>
            <person name="Alves-Ferreira E."/>
            <person name="Grigg M."/>
            <person name="Lorenzi H."/>
            <person name="Galac M."/>
        </authorList>
    </citation>
    <scope>NUCLEOTIDE SEQUENCE [LARGE SCALE GENOMIC DNA]</scope>
    <source>
        <strain evidence="2 3">EAF2021</strain>
    </source>
</reference>
<dbReference type="PANTHER" id="PTHR42951">
    <property type="entry name" value="METALLO-BETA-LACTAMASE DOMAIN-CONTAINING"/>
    <property type="match status" value="1"/>
</dbReference>
<comment type="caution">
    <text evidence="2">The sequence shown here is derived from an EMBL/GenBank/DDBJ whole genome shotgun (WGS) entry which is preliminary data.</text>
</comment>
<name>A0ABR2JDB6_9EUKA</name>
<dbReference type="EMBL" id="JAPFFF010000012">
    <property type="protein sequence ID" value="KAK8875941.1"/>
    <property type="molecule type" value="Genomic_DNA"/>
</dbReference>
<evidence type="ECO:0000313" key="3">
    <source>
        <dbReference type="Proteomes" id="UP001470230"/>
    </source>
</evidence>
<gene>
    <name evidence="2" type="ORF">M9Y10_006119</name>
</gene>
<dbReference type="SMART" id="SM00849">
    <property type="entry name" value="Lactamase_B"/>
    <property type="match status" value="1"/>
</dbReference>
<feature type="domain" description="Metallo-beta-lactamase" evidence="1">
    <location>
        <begin position="46"/>
        <end position="203"/>
    </location>
</feature>
<dbReference type="Pfam" id="PF00753">
    <property type="entry name" value="Lactamase_B"/>
    <property type="match status" value="1"/>
</dbReference>